<reference evidence="3 4" key="1">
    <citation type="submission" date="2020-10" db="EMBL/GenBank/DDBJ databases">
        <title>Sequencing the genomes of 1000 actinobacteria strains.</title>
        <authorList>
            <person name="Klenk H.-P."/>
        </authorList>
    </citation>
    <scope>NUCLEOTIDE SEQUENCE [LARGE SCALE GENOMIC DNA]</scope>
    <source>
        <strain evidence="3 4">DSM 43173</strain>
    </source>
</reference>
<name>A0ABR9M8B4_9ACTN</name>
<evidence type="ECO:0000256" key="2">
    <source>
        <dbReference type="SAM" id="MobiDB-lite"/>
    </source>
</evidence>
<proteinExistence type="predicted"/>
<feature type="coiled-coil region" evidence="1">
    <location>
        <begin position="329"/>
        <end position="356"/>
    </location>
</feature>
<evidence type="ECO:0000313" key="3">
    <source>
        <dbReference type="EMBL" id="MBE1589049.1"/>
    </source>
</evidence>
<evidence type="ECO:0000256" key="1">
    <source>
        <dbReference type="SAM" id="Coils"/>
    </source>
</evidence>
<keyword evidence="1" id="KW-0175">Coiled coil</keyword>
<dbReference type="Proteomes" id="UP000633509">
    <property type="component" value="Unassembled WGS sequence"/>
</dbReference>
<sequence length="538" mass="59425">MKKSAHKKINIEAYDDGQAVLGDGIVLLRDTRTAGDGTQTSKWQLREHKDGGYWLSSLIVHAPGKVATADERTWFWLDVEHVRPDLSPEDTQRPSPAALPGLARQLLGTLDARDHWAYLRPTPTLVRPDRLDDLLEVLTDEQRRLPAIVASPHDRISFSAWKSSIDGVTRFLPGLASLYLLDPLTAEEFNHAVGTAYEVRGGAVRTYLPDLDLAVEEDAVRHRFLTGARIEADAKRSAQLITALPRQLAADGRLPGPLNKLTRTTAVSPPASPRPVSPPSATSSSDFARLIEENVKLLAENVELNDLLDLAGYEEQKVREDAANLQDGLLDTAAELEVANQKIAELTDLVRTLRRRLTSAGRAAEAYLPAEVPTVLPTQLPEVLERLEELDRVEFTGEIDYVWKLQEKAQSSTWAQTAWQVLLALQDYAEAVSKGEFNGDFRRWCTEPVPGAAAISAGKVKPDESDTVHTNARLSRLRLLPVPPEVDPSGHAYMWSHIRIGSGAGMSAPRMHYFDDVRNTGKIYIGYLGPHLPVKSTN</sequence>
<dbReference type="RefSeq" id="WP_192789155.1">
    <property type="nucleotide sequence ID" value="NZ_JBHSKR010000030.1"/>
</dbReference>
<keyword evidence="4" id="KW-1185">Reference proteome</keyword>
<feature type="region of interest" description="Disordered" evidence="2">
    <location>
        <begin position="254"/>
        <end position="284"/>
    </location>
</feature>
<protein>
    <submittedName>
        <fullName evidence="3">Uncharacterized protein</fullName>
    </submittedName>
</protein>
<evidence type="ECO:0000313" key="4">
    <source>
        <dbReference type="Proteomes" id="UP000633509"/>
    </source>
</evidence>
<accession>A0ABR9M8B4</accession>
<comment type="caution">
    <text evidence="3">The sequence shown here is derived from an EMBL/GenBank/DDBJ whole genome shotgun (WGS) entry which is preliminary data.</text>
</comment>
<organism evidence="3 4">
    <name type="scientific">Nonomuraea angiospora</name>
    <dbReference type="NCBI Taxonomy" id="46172"/>
    <lineage>
        <taxon>Bacteria</taxon>
        <taxon>Bacillati</taxon>
        <taxon>Actinomycetota</taxon>
        <taxon>Actinomycetes</taxon>
        <taxon>Streptosporangiales</taxon>
        <taxon>Streptosporangiaceae</taxon>
        <taxon>Nonomuraea</taxon>
    </lineage>
</organism>
<gene>
    <name evidence="3" type="ORF">H4W80_007307</name>
</gene>
<dbReference type="EMBL" id="JADBEK010000001">
    <property type="protein sequence ID" value="MBE1589049.1"/>
    <property type="molecule type" value="Genomic_DNA"/>
</dbReference>